<name>A0ABR8YCS8_9BACT</name>
<proteinExistence type="predicted"/>
<gene>
    <name evidence="1" type="ORF">H9625_16610</name>
</gene>
<protein>
    <submittedName>
        <fullName evidence="1">Uncharacterized protein</fullName>
    </submittedName>
</protein>
<organism evidence="1 2">
    <name type="scientific">Phocaeicola intestinalis</name>
    <dbReference type="NCBI Taxonomy" id="2762212"/>
    <lineage>
        <taxon>Bacteria</taxon>
        <taxon>Pseudomonadati</taxon>
        <taxon>Bacteroidota</taxon>
        <taxon>Bacteroidia</taxon>
        <taxon>Bacteroidales</taxon>
        <taxon>Bacteroidaceae</taxon>
        <taxon>Phocaeicola</taxon>
    </lineage>
</organism>
<evidence type="ECO:0000313" key="2">
    <source>
        <dbReference type="Proteomes" id="UP000620874"/>
    </source>
</evidence>
<keyword evidence="2" id="KW-1185">Reference proteome</keyword>
<evidence type="ECO:0000313" key="1">
    <source>
        <dbReference type="EMBL" id="MBD8042030.1"/>
    </source>
</evidence>
<dbReference type="EMBL" id="JACSPP010000093">
    <property type="protein sequence ID" value="MBD8042030.1"/>
    <property type="molecule type" value="Genomic_DNA"/>
</dbReference>
<dbReference type="Proteomes" id="UP000620874">
    <property type="component" value="Unassembled WGS sequence"/>
</dbReference>
<reference evidence="1 2" key="1">
    <citation type="submission" date="2020-08" db="EMBL/GenBank/DDBJ databases">
        <title>A Genomic Blueprint of the Chicken Gut Microbiome.</title>
        <authorList>
            <person name="Gilroy R."/>
            <person name="Ravi A."/>
            <person name="Getino M."/>
            <person name="Pursley I."/>
            <person name="Horton D.L."/>
            <person name="Alikhan N.-F."/>
            <person name="Baker D."/>
            <person name="Gharbi K."/>
            <person name="Hall N."/>
            <person name="Watson M."/>
            <person name="Adriaenssens E.M."/>
            <person name="Foster-Nyarko E."/>
            <person name="Jarju S."/>
            <person name="Secka A."/>
            <person name="Antonio M."/>
            <person name="Oren A."/>
            <person name="Chaudhuri R."/>
            <person name="La Ragione R.M."/>
            <person name="Hildebrand F."/>
            <person name="Pallen M.J."/>
        </authorList>
    </citation>
    <scope>NUCLEOTIDE SEQUENCE [LARGE SCALE GENOMIC DNA]</scope>
    <source>
        <strain evidence="1 2">Sa1CVN1</strain>
    </source>
</reference>
<sequence length="65" mass="7758">MHIIKVEGGFAMLGVNVKREPVRGKFAREIRERMRRILSEELNENDKKEIRKHKQIMKGITVVWK</sequence>
<comment type="caution">
    <text evidence="1">The sequence shown here is derived from an EMBL/GenBank/DDBJ whole genome shotgun (WGS) entry which is preliminary data.</text>
</comment>
<accession>A0ABR8YCS8</accession>
<dbReference type="RefSeq" id="WP_191765413.1">
    <property type="nucleotide sequence ID" value="NZ_JACSPP010000093.1"/>
</dbReference>